<feature type="transmembrane region" description="Helical" evidence="8">
    <location>
        <begin position="141"/>
        <end position="161"/>
    </location>
</feature>
<feature type="transmembrane region" description="Helical" evidence="8">
    <location>
        <begin position="49"/>
        <end position="68"/>
    </location>
</feature>
<dbReference type="GO" id="GO:0055085">
    <property type="term" value="P:transmembrane transport"/>
    <property type="evidence" value="ECO:0007669"/>
    <property type="project" value="InterPro"/>
</dbReference>
<keyword evidence="6 8" id="KW-1133">Transmembrane helix</keyword>
<feature type="transmembrane region" description="Helical" evidence="8">
    <location>
        <begin position="173"/>
        <end position="193"/>
    </location>
</feature>
<keyword evidence="3" id="KW-0813">Transport</keyword>
<feature type="transmembrane region" description="Helical" evidence="8">
    <location>
        <begin position="237"/>
        <end position="258"/>
    </location>
</feature>
<evidence type="ECO:0000313" key="9">
    <source>
        <dbReference type="EMBL" id="KRK32986.1"/>
    </source>
</evidence>
<evidence type="ECO:0000256" key="8">
    <source>
        <dbReference type="SAM" id="Phobius"/>
    </source>
</evidence>
<dbReference type="STRING" id="1423726.FC07_GL001521"/>
<accession>A0A0R1GNU4</accession>
<feature type="transmembrane region" description="Helical" evidence="8">
    <location>
        <begin position="264"/>
        <end position="282"/>
    </location>
</feature>
<dbReference type="OrthoDB" id="9798064at2"/>
<keyword evidence="4" id="KW-1003">Cell membrane</keyword>
<dbReference type="EMBL" id="AZDA01000128">
    <property type="protein sequence ID" value="KRK32986.1"/>
    <property type="molecule type" value="Genomic_DNA"/>
</dbReference>
<dbReference type="InterPro" id="IPR038770">
    <property type="entry name" value="Na+/solute_symporter_sf"/>
</dbReference>
<evidence type="ECO:0000256" key="5">
    <source>
        <dbReference type="ARBA" id="ARBA00022692"/>
    </source>
</evidence>
<comment type="similarity">
    <text evidence="2">Belongs to the auxin efflux carrier (TC 2.A.69) family.</text>
</comment>
<evidence type="ECO:0000256" key="2">
    <source>
        <dbReference type="ARBA" id="ARBA00010145"/>
    </source>
</evidence>
<keyword evidence="5 8" id="KW-0812">Transmembrane</keyword>
<reference evidence="9 10" key="1">
    <citation type="journal article" date="2015" name="Genome Announc.">
        <title>Expanding the biotechnology potential of lactobacilli through comparative genomics of 213 strains and associated genera.</title>
        <authorList>
            <person name="Sun Z."/>
            <person name="Harris H.M."/>
            <person name="McCann A."/>
            <person name="Guo C."/>
            <person name="Argimon S."/>
            <person name="Zhang W."/>
            <person name="Yang X."/>
            <person name="Jeffery I.B."/>
            <person name="Cooney J.C."/>
            <person name="Kagawa T.F."/>
            <person name="Liu W."/>
            <person name="Song Y."/>
            <person name="Salvetti E."/>
            <person name="Wrobel A."/>
            <person name="Rasinkangas P."/>
            <person name="Parkhill J."/>
            <person name="Rea M.C."/>
            <person name="O'Sullivan O."/>
            <person name="Ritari J."/>
            <person name="Douillard F.P."/>
            <person name="Paul Ross R."/>
            <person name="Yang R."/>
            <person name="Briner A.E."/>
            <person name="Felis G.E."/>
            <person name="de Vos W.M."/>
            <person name="Barrangou R."/>
            <person name="Klaenhammer T.R."/>
            <person name="Caufield P.W."/>
            <person name="Cui Y."/>
            <person name="Zhang H."/>
            <person name="O'Toole P.W."/>
        </authorList>
    </citation>
    <scope>NUCLEOTIDE SEQUENCE [LARGE SCALE GENOMIC DNA]</scope>
    <source>
        <strain evidence="9 10">DSM 20003</strain>
    </source>
</reference>
<feature type="transmembrane region" description="Helical" evidence="8">
    <location>
        <begin position="205"/>
        <end position="225"/>
    </location>
</feature>
<feature type="transmembrane region" description="Helical" evidence="8">
    <location>
        <begin position="294"/>
        <end position="319"/>
    </location>
</feature>
<dbReference type="GO" id="GO:0005886">
    <property type="term" value="C:plasma membrane"/>
    <property type="evidence" value="ECO:0007669"/>
    <property type="project" value="UniProtKB-SubCell"/>
</dbReference>
<comment type="caution">
    <text evidence="9">The sequence shown here is derived from an EMBL/GenBank/DDBJ whole genome shotgun (WGS) entry which is preliminary data.</text>
</comment>
<dbReference type="AlphaFoldDB" id="A0A0R1GNU4"/>
<evidence type="ECO:0000313" key="10">
    <source>
        <dbReference type="Proteomes" id="UP000051461"/>
    </source>
</evidence>
<proteinExistence type="inferred from homology"/>
<dbReference type="Gene3D" id="1.20.1530.20">
    <property type="match status" value="1"/>
</dbReference>
<gene>
    <name evidence="9" type="ORF">FC07_GL001521</name>
</gene>
<comment type="subcellular location">
    <subcellularLocation>
        <location evidence="1">Cell membrane</location>
        <topology evidence="1">Multi-pass membrane protein</topology>
    </subcellularLocation>
</comment>
<evidence type="ECO:0000256" key="1">
    <source>
        <dbReference type="ARBA" id="ARBA00004651"/>
    </source>
</evidence>
<keyword evidence="7 8" id="KW-0472">Membrane</keyword>
<evidence type="ECO:0008006" key="11">
    <source>
        <dbReference type="Google" id="ProtNLM"/>
    </source>
</evidence>
<evidence type="ECO:0000256" key="3">
    <source>
        <dbReference type="ARBA" id="ARBA00022448"/>
    </source>
</evidence>
<feature type="transmembrane region" description="Helical" evidence="8">
    <location>
        <begin position="116"/>
        <end position="135"/>
    </location>
</feature>
<organism evidence="9 10">
    <name type="scientific">Loigolactobacillus bifermentans DSM 20003</name>
    <dbReference type="NCBI Taxonomy" id="1423726"/>
    <lineage>
        <taxon>Bacteria</taxon>
        <taxon>Bacillati</taxon>
        <taxon>Bacillota</taxon>
        <taxon>Bacilli</taxon>
        <taxon>Lactobacillales</taxon>
        <taxon>Lactobacillaceae</taxon>
        <taxon>Loigolactobacillus</taxon>
    </lineage>
</organism>
<feature type="transmembrane region" description="Helical" evidence="8">
    <location>
        <begin position="18"/>
        <end position="37"/>
    </location>
</feature>
<evidence type="ECO:0000256" key="4">
    <source>
        <dbReference type="ARBA" id="ARBA00022475"/>
    </source>
</evidence>
<dbReference type="Proteomes" id="UP000051461">
    <property type="component" value="Unassembled WGS sequence"/>
</dbReference>
<dbReference type="PANTHER" id="PTHR36838:SF3">
    <property type="entry name" value="TRANSPORTER AUXIN EFFLUX CARRIER EC FAMILY"/>
    <property type="match status" value="1"/>
</dbReference>
<keyword evidence="10" id="KW-1185">Reference proteome</keyword>
<feature type="transmembrane region" description="Helical" evidence="8">
    <location>
        <begin position="80"/>
        <end position="104"/>
    </location>
</feature>
<dbReference type="PATRIC" id="fig|1423726.3.peg.1575"/>
<dbReference type="Pfam" id="PF03547">
    <property type="entry name" value="Mem_trans"/>
    <property type="match status" value="2"/>
</dbReference>
<evidence type="ECO:0000256" key="7">
    <source>
        <dbReference type="ARBA" id="ARBA00023136"/>
    </source>
</evidence>
<sequence>MKTVTNDEGMVLLAEFQIVIQQIGLFVIYMIMGVLLVKTKVLNERGIAGVSAVVIKLALPLLIFTNTLHGVTRTVLFQTWPLLVLAALLYGLLLALGTVAASLFHLQAPRRQVFEAVSLFGNVGFMGIPILTSLFPSRGMLYVAVFSIVDQLMLWTVGIKLTSGERFNWHKLISPATVGIALALLMILVGVQLPPYLDGALSKVGATATPLALIYLGAVFAGLQIRRYLKCRELYGLVLYKMLILPLLIFMALQFVPIPASMRFTLMVLTGMPAMSAIVMLAKHAGSDGDYAVGAVFVTTIAAIFTLPIICWIAVQWLLPLF</sequence>
<name>A0A0R1GNU4_9LACO</name>
<dbReference type="PANTHER" id="PTHR36838">
    <property type="entry name" value="AUXIN EFFLUX CARRIER FAMILY PROTEIN"/>
    <property type="match status" value="1"/>
</dbReference>
<dbReference type="InterPro" id="IPR004776">
    <property type="entry name" value="Mem_transp_PIN-like"/>
</dbReference>
<evidence type="ECO:0000256" key="6">
    <source>
        <dbReference type="ARBA" id="ARBA00022989"/>
    </source>
</evidence>
<protein>
    <recommendedName>
        <fullName evidence="11">AEC family transporter</fullName>
    </recommendedName>
</protein>